<feature type="chain" id="PRO_5018129037" evidence="2">
    <location>
        <begin position="33"/>
        <end position="252"/>
    </location>
</feature>
<dbReference type="OrthoDB" id="5982251at2759"/>
<protein>
    <submittedName>
        <fullName evidence="3">Uncharacterized protein</fullName>
    </submittedName>
</protein>
<comment type="caution">
    <text evidence="3">The sequence shown here is derived from an EMBL/GenBank/DDBJ whole genome shotgun (WGS) entry which is preliminary data.</text>
</comment>
<organism evidence="3 4">
    <name type="scientific">Pocillopora damicornis</name>
    <name type="common">Cauliflower coral</name>
    <name type="synonym">Millepora damicornis</name>
    <dbReference type="NCBI Taxonomy" id="46731"/>
    <lineage>
        <taxon>Eukaryota</taxon>
        <taxon>Metazoa</taxon>
        <taxon>Cnidaria</taxon>
        <taxon>Anthozoa</taxon>
        <taxon>Hexacorallia</taxon>
        <taxon>Scleractinia</taxon>
        <taxon>Astrocoeniina</taxon>
        <taxon>Pocilloporidae</taxon>
        <taxon>Pocillopora</taxon>
    </lineage>
</organism>
<evidence type="ECO:0000313" key="3">
    <source>
        <dbReference type="EMBL" id="RMX58123.1"/>
    </source>
</evidence>
<keyword evidence="1" id="KW-0812">Transmembrane</keyword>
<dbReference type="EMBL" id="RCHS01000537">
    <property type="protein sequence ID" value="RMX58123.1"/>
    <property type="molecule type" value="Genomic_DNA"/>
</dbReference>
<feature type="transmembrane region" description="Helical" evidence="1">
    <location>
        <begin position="199"/>
        <end position="221"/>
    </location>
</feature>
<gene>
    <name evidence="3" type="ORF">pdam_00000019</name>
</gene>
<reference evidence="3 4" key="1">
    <citation type="journal article" date="2018" name="Sci. Rep.">
        <title>Comparative analysis of the Pocillopora damicornis genome highlights role of immune system in coral evolution.</title>
        <authorList>
            <person name="Cunning R."/>
            <person name="Bay R.A."/>
            <person name="Gillette P."/>
            <person name="Baker A.C."/>
            <person name="Traylor-Knowles N."/>
        </authorList>
    </citation>
    <scope>NUCLEOTIDE SEQUENCE [LARGE SCALE GENOMIC DNA]</scope>
    <source>
        <strain evidence="3">RSMAS</strain>
        <tissue evidence="3">Whole animal</tissue>
    </source>
</reference>
<sequence length="252" mass="28387">MMLSSKHHFFRINFILPLALCLGSRYCGLSDAKETQVMSTAAAIKTSLTMEIKPSMRMAGFRENYATKTLAASLEIKTIYSKSKVFTVQETNIPEQSSFSAEAVIRQSRETKRSSTFLYSDALTSTSRVNSGSPHANTSTYFFPELPSSVVSFSPNRTNHFELNSTAAPTHNYDENGDCSSGQTVEKSCDTYVTRWVDFYVNVGGWIMLAVVLVGITVLVSTHFQARKKTKELKRLPQLMYKEIRRNRGRWV</sequence>
<evidence type="ECO:0000256" key="1">
    <source>
        <dbReference type="SAM" id="Phobius"/>
    </source>
</evidence>
<evidence type="ECO:0000256" key="2">
    <source>
        <dbReference type="SAM" id="SignalP"/>
    </source>
</evidence>
<dbReference type="AlphaFoldDB" id="A0A3M6UWN5"/>
<proteinExistence type="predicted"/>
<keyword evidence="1" id="KW-0472">Membrane</keyword>
<feature type="signal peptide" evidence="2">
    <location>
        <begin position="1"/>
        <end position="32"/>
    </location>
</feature>
<keyword evidence="1" id="KW-1133">Transmembrane helix</keyword>
<accession>A0A3M6UWN5</accession>
<keyword evidence="4" id="KW-1185">Reference proteome</keyword>
<keyword evidence="2" id="KW-0732">Signal</keyword>
<evidence type="ECO:0000313" key="4">
    <source>
        <dbReference type="Proteomes" id="UP000275408"/>
    </source>
</evidence>
<name>A0A3M6UWN5_POCDA</name>
<dbReference type="Proteomes" id="UP000275408">
    <property type="component" value="Unassembled WGS sequence"/>
</dbReference>